<gene>
    <name evidence="1" type="ORF">RIB2604_00900490</name>
</gene>
<evidence type="ECO:0000313" key="1">
    <source>
        <dbReference type="EMBL" id="GAT21028.1"/>
    </source>
</evidence>
<proteinExistence type="predicted"/>
<dbReference type="EMBL" id="BCWF01000009">
    <property type="protein sequence ID" value="GAT21028.1"/>
    <property type="molecule type" value="Genomic_DNA"/>
</dbReference>
<dbReference type="AlphaFoldDB" id="A0A146F4J0"/>
<accession>A0A146F4J0</accession>
<reference evidence="1 2" key="1">
    <citation type="journal article" date="2016" name="DNA Res.">
        <title>Genome sequence of Aspergillus luchuensis NBRC 4314.</title>
        <authorList>
            <person name="Yamada O."/>
            <person name="Machida M."/>
            <person name="Hosoyama A."/>
            <person name="Goto M."/>
            <person name="Takahashi T."/>
            <person name="Futagami T."/>
            <person name="Yamagata Y."/>
            <person name="Takeuchi M."/>
            <person name="Kobayashi T."/>
            <person name="Koike H."/>
            <person name="Abe K."/>
            <person name="Asai K."/>
            <person name="Arita M."/>
            <person name="Fujita N."/>
            <person name="Fukuda K."/>
            <person name="Higa K."/>
            <person name="Horikawa H."/>
            <person name="Ishikawa T."/>
            <person name="Jinno K."/>
            <person name="Kato Y."/>
            <person name="Kirimura K."/>
            <person name="Mizutani O."/>
            <person name="Nakasone K."/>
            <person name="Sano M."/>
            <person name="Shiraishi Y."/>
            <person name="Tsukahara M."/>
            <person name="Gomi K."/>
        </authorList>
    </citation>
    <scope>NUCLEOTIDE SEQUENCE [LARGE SCALE GENOMIC DNA]</scope>
    <source>
        <strain evidence="1 2">RIB 2604</strain>
    </source>
</reference>
<sequence length="43" mass="4606">MGHGNGSPVQGGKEAVDFKNSYPEDLQAKVNAEWASMGFKADH</sequence>
<comment type="caution">
    <text evidence="1">The sequence shown here is derived from an EMBL/GenBank/DDBJ whole genome shotgun (WGS) entry which is preliminary data.</text>
</comment>
<dbReference type="GO" id="GO:0016829">
    <property type="term" value="F:lyase activity"/>
    <property type="evidence" value="ECO:0007669"/>
    <property type="project" value="UniProtKB-KW"/>
</dbReference>
<name>A0A146F4J0_ASPKA</name>
<keyword evidence="1" id="KW-0456">Lyase</keyword>
<dbReference type="Gene3D" id="1.20.5.4570">
    <property type="match status" value="1"/>
</dbReference>
<evidence type="ECO:0000313" key="2">
    <source>
        <dbReference type="Proteomes" id="UP000075230"/>
    </source>
</evidence>
<reference evidence="2" key="2">
    <citation type="submission" date="2016-02" db="EMBL/GenBank/DDBJ databases">
        <title>Genome sequencing of Aspergillus luchuensis NBRC 4314.</title>
        <authorList>
            <person name="Yamada O."/>
        </authorList>
    </citation>
    <scope>NUCLEOTIDE SEQUENCE [LARGE SCALE GENOMIC DNA]</scope>
    <source>
        <strain evidence="2">RIB 2604</strain>
    </source>
</reference>
<dbReference type="Proteomes" id="UP000075230">
    <property type="component" value="Unassembled WGS sequence"/>
</dbReference>
<protein>
    <submittedName>
        <fullName evidence="1">3-octaprenyl-4-hydroxybenzoate carboxy-lyase</fullName>
    </submittedName>
</protein>
<organism evidence="1 2">
    <name type="scientific">Aspergillus kawachii</name>
    <name type="common">White koji mold</name>
    <name type="synonym">Aspergillus awamori var. kawachi</name>
    <dbReference type="NCBI Taxonomy" id="1069201"/>
    <lineage>
        <taxon>Eukaryota</taxon>
        <taxon>Fungi</taxon>
        <taxon>Dikarya</taxon>
        <taxon>Ascomycota</taxon>
        <taxon>Pezizomycotina</taxon>
        <taxon>Eurotiomycetes</taxon>
        <taxon>Eurotiomycetidae</taxon>
        <taxon>Eurotiales</taxon>
        <taxon>Aspergillaceae</taxon>
        <taxon>Aspergillus</taxon>
        <taxon>Aspergillus subgen. Circumdati</taxon>
    </lineage>
</organism>